<keyword evidence="2" id="KW-1185">Reference proteome</keyword>
<evidence type="ECO:0000313" key="2">
    <source>
        <dbReference type="Proteomes" id="UP001227268"/>
    </source>
</evidence>
<organism evidence="1 2">
    <name type="scientific">Naganishia friedmannii</name>
    <dbReference type="NCBI Taxonomy" id="89922"/>
    <lineage>
        <taxon>Eukaryota</taxon>
        <taxon>Fungi</taxon>
        <taxon>Dikarya</taxon>
        <taxon>Basidiomycota</taxon>
        <taxon>Agaricomycotina</taxon>
        <taxon>Tremellomycetes</taxon>
        <taxon>Filobasidiales</taxon>
        <taxon>Filobasidiaceae</taxon>
        <taxon>Naganishia</taxon>
    </lineage>
</organism>
<dbReference type="Proteomes" id="UP001227268">
    <property type="component" value="Unassembled WGS sequence"/>
</dbReference>
<proteinExistence type="predicted"/>
<name>A0ACC2VJM4_9TREE</name>
<comment type="caution">
    <text evidence="1">The sequence shown here is derived from an EMBL/GenBank/DDBJ whole genome shotgun (WGS) entry which is preliminary data.</text>
</comment>
<reference evidence="1" key="1">
    <citation type="submission" date="2023-04" db="EMBL/GenBank/DDBJ databases">
        <title>Draft Genome sequencing of Naganishia species isolated from polar environments using Oxford Nanopore Technology.</title>
        <authorList>
            <person name="Leo P."/>
            <person name="Venkateswaran K."/>
        </authorList>
    </citation>
    <scope>NUCLEOTIDE SEQUENCE</scope>
    <source>
        <strain evidence="1">MNA-CCFEE 5423</strain>
    </source>
</reference>
<dbReference type="EMBL" id="JASBWT010000013">
    <property type="protein sequence ID" value="KAJ9099273.1"/>
    <property type="molecule type" value="Genomic_DNA"/>
</dbReference>
<evidence type="ECO:0000313" key="1">
    <source>
        <dbReference type="EMBL" id="KAJ9099273.1"/>
    </source>
</evidence>
<sequence>MAHIPPARAPPPPADGEEEEGASANERLLSAAKTDNEELLEAAFADPSVNVNHQDGLGNTALHYAIIHASTSVLEHILCHDECDVDLQNKLQRETPLHLATEEDGRDGLRLYLVESLTEAGANPLIKNKHGLRPIDLLPPPAPPRRRGTQLESDNDSDLDGTEAVRAALRRAEAEHAMTAGGPGNDDIASDDDIIDADDIASD</sequence>
<gene>
    <name evidence="1" type="ORF">QFC21_004154</name>
</gene>
<accession>A0ACC2VJM4</accession>
<protein>
    <submittedName>
        <fullName evidence="1">Uncharacterized protein</fullName>
    </submittedName>
</protein>